<protein>
    <recommendedName>
        <fullName evidence="1">DUF4371 domain-containing protein</fullName>
    </recommendedName>
</protein>
<proteinExistence type="predicted"/>
<dbReference type="InterPro" id="IPR025398">
    <property type="entry name" value="DUF4371"/>
</dbReference>
<dbReference type="Pfam" id="PF14291">
    <property type="entry name" value="DUF4371"/>
    <property type="match status" value="1"/>
</dbReference>
<dbReference type="Proteomes" id="UP001460270">
    <property type="component" value="Unassembled WGS sequence"/>
</dbReference>
<dbReference type="InterPro" id="IPR012337">
    <property type="entry name" value="RNaseH-like_sf"/>
</dbReference>
<dbReference type="InterPro" id="IPR052958">
    <property type="entry name" value="IFN-induced_PKR_regulator"/>
</dbReference>
<dbReference type="EMBL" id="JBBPFD010000136">
    <property type="protein sequence ID" value="KAK7880157.1"/>
    <property type="molecule type" value="Genomic_DNA"/>
</dbReference>
<dbReference type="PANTHER" id="PTHR46289:SF17">
    <property type="entry name" value="HAT C-TERMINAL DIMERISATION DOMAIN-CONTAINING PROTEIN"/>
    <property type="match status" value="1"/>
</dbReference>
<keyword evidence="3" id="KW-1185">Reference proteome</keyword>
<evidence type="ECO:0000313" key="2">
    <source>
        <dbReference type="EMBL" id="KAK7880157.1"/>
    </source>
</evidence>
<feature type="non-terminal residue" evidence="2">
    <location>
        <position position="404"/>
    </location>
</feature>
<feature type="domain" description="DUF4371" evidence="1">
    <location>
        <begin position="5"/>
        <end position="99"/>
    </location>
</feature>
<evidence type="ECO:0000259" key="1">
    <source>
        <dbReference type="Pfam" id="PF14291"/>
    </source>
</evidence>
<reference evidence="3" key="1">
    <citation type="submission" date="2024-04" db="EMBL/GenBank/DDBJ databases">
        <title>Salinicola lusitanus LLJ914,a marine bacterium isolated from the Okinawa Trough.</title>
        <authorList>
            <person name="Li J."/>
        </authorList>
    </citation>
    <scope>NUCLEOTIDE SEQUENCE [LARGE SCALE GENOMIC DNA]</scope>
</reference>
<evidence type="ECO:0000313" key="3">
    <source>
        <dbReference type="Proteomes" id="UP001460270"/>
    </source>
</evidence>
<sequence length="404" mass="45878">MAEMVRLSIINEVKESEVFSILADETKDVKKKEQMSFVLRYYYRGAVKESFLHFESTESLDAASLADKIIQMLEKYGLEYRENLVGQAYDGASVMSGRNTGVQARVKEVAKQAFYIHCNAHCLNLVLVDTVKAIPDVECFFSIVQKLYNFMSGSYVHSKWLAKQTQMYDGAVRELQKLSDTRWACRYQACKTILERLPAIIIVLEEISDEKKGDRSVEAKGLLAQFDLTFVALLVTLAKVFGEAKCLSDALQAPSLDLGLAVDLVYALVQTLEQLRTEDSFSVLWRNIISLAEKCNIQIEPAPKRKKRLSTKLDGHAVMSHIGCRPEQQQEGSFRANLFYPIIDHMLAEMNRRFSNINCQLMRGIQGLNPSNDLFCDEVVLSPLASIYRCNMDDVKTELHQLKR</sequence>
<organism evidence="2 3">
    <name type="scientific">Mugilogobius chulae</name>
    <name type="common">yellowstripe goby</name>
    <dbReference type="NCBI Taxonomy" id="88201"/>
    <lineage>
        <taxon>Eukaryota</taxon>
        <taxon>Metazoa</taxon>
        <taxon>Chordata</taxon>
        <taxon>Craniata</taxon>
        <taxon>Vertebrata</taxon>
        <taxon>Euteleostomi</taxon>
        <taxon>Actinopterygii</taxon>
        <taxon>Neopterygii</taxon>
        <taxon>Teleostei</taxon>
        <taxon>Neoteleostei</taxon>
        <taxon>Acanthomorphata</taxon>
        <taxon>Gobiaria</taxon>
        <taxon>Gobiiformes</taxon>
        <taxon>Gobioidei</taxon>
        <taxon>Gobiidae</taxon>
        <taxon>Gobionellinae</taxon>
        <taxon>Mugilogobius</taxon>
    </lineage>
</organism>
<accession>A0AAW0MPC2</accession>
<comment type="caution">
    <text evidence="2">The sequence shown here is derived from an EMBL/GenBank/DDBJ whole genome shotgun (WGS) entry which is preliminary data.</text>
</comment>
<dbReference type="PANTHER" id="PTHR46289">
    <property type="entry name" value="52 KDA REPRESSOR OF THE INHIBITOR OF THE PROTEIN KINASE-LIKE PROTEIN-RELATED"/>
    <property type="match status" value="1"/>
</dbReference>
<gene>
    <name evidence="2" type="ORF">WMY93_033180</name>
</gene>
<dbReference type="SUPFAM" id="SSF53098">
    <property type="entry name" value="Ribonuclease H-like"/>
    <property type="match status" value="1"/>
</dbReference>
<name>A0AAW0MPC2_9GOBI</name>
<dbReference type="AlphaFoldDB" id="A0AAW0MPC2"/>